<keyword evidence="1" id="KW-0812">Transmembrane</keyword>
<reference evidence="2 3" key="1">
    <citation type="submission" date="2014-02" db="EMBL/GenBank/DDBJ databases">
        <authorList>
            <person name="Genoscope - CEA"/>
        </authorList>
    </citation>
    <scope>NUCLEOTIDE SEQUENCE [LARGE SCALE GENOMIC DNA]</scope>
    <source>
        <strain evidence="2 3">PCC 8005</strain>
    </source>
</reference>
<proteinExistence type="predicted"/>
<feature type="transmembrane region" description="Helical" evidence="1">
    <location>
        <begin position="48"/>
        <end position="69"/>
    </location>
</feature>
<dbReference type="AlphaFoldDB" id="A0A9P1KCQ4"/>
<organism evidence="2 3">
    <name type="scientific">Limnospira indica PCC 8005</name>
    <dbReference type="NCBI Taxonomy" id="376219"/>
    <lineage>
        <taxon>Bacteria</taxon>
        <taxon>Bacillati</taxon>
        <taxon>Cyanobacteriota</taxon>
        <taxon>Cyanophyceae</taxon>
        <taxon>Oscillatoriophycideae</taxon>
        <taxon>Oscillatoriales</taxon>
        <taxon>Sirenicapillariaceae</taxon>
        <taxon>Limnospira</taxon>
    </lineage>
</organism>
<keyword evidence="1" id="KW-0472">Membrane</keyword>
<evidence type="ECO:0000313" key="3">
    <source>
        <dbReference type="Proteomes" id="UP000032946"/>
    </source>
</evidence>
<feature type="transmembrane region" description="Helical" evidence="1">
    <location>
        <begin position="118"/>
        <end position="146"/>
    </location>
</feature>
<feature type="transmembrane region" description="Helical" evidence="1">
    <location>
        <begin position="276"/>
        <end position="304"/>
    </location>
</feature>
<feature type="transmembrane region" description="Helical" evidence="1">
    <location>
        <begin position="12"/>
        <end position="28"/>
    </location>
</feature>
<feature type="transmembrane region" description="Helical" evidence="1">
    <location>
        <begin position="212"/>
        <end position="234"/>
    </location>
</feature>
<feature type="transmembrane region" description="Helical" evidence="1">
    <location>
        <begin position="152"/>
        <end position="177"/>
    </location>
</feature>
<protein>
    <submittedName>
        <fullName evidence="2">Uncharacterized protein</fullName>
    </submittedName>
</protein>
<evidence type="ECO:0000256" key="1">
    <source>
        <dbReference type="SAM" id="Phobius"/>
    </source>
</evidence>
<dbReference type="EMBL" id="FO818640">
    <property type="protein sequence ID" value="CDM93188.1"/>
    <property type="molecule type" value="Genomic_DNA"/>
</dbReference>
<feature type="transmembrane region" description="Helical" evidence="1">
    <location>
        <begin position="240"/>
        <end position="264"/>
    </location>
</feature>
<keyword evidence="3" id="KW-1185">Reference proteome</keyword>
<evidence type="ECO:0000313" key="2">
    <source>
        <dbReference type="EMBL" id="CDM93188.1"/>
    </source>
</evidence>
<gene>
    <name evidence="2" type="ORF">ARTHRO_10861</name>
</gene>
<keyword evidence="1" id="KW-1133">Transmembrane helix</keyword>
<name>A0A9P1KCQ4_9CYAN</name>
<accession>A0A9P1KCQ4</accession>
<dbReference type="Proteomes" id="UP000032946">
    <property type="component" value="Chromosome"/>
</dbReference>
<sequence length="313" mass="34257">MKSYISRCKPWLRWLVLGMTLFFLATAIKNHWREVASLQITGKSWGCLAMALAVTFLAHLWSAWVWLLILREFQSVGDAGINYRRGLQIYLKTNIAKYIPGNIWHFYGRIIAVKNTDIALGIATLSVLLEPLLMAAAALLIALITINTAHLWLQILCLIVVLGAVHPGILNPVLGWLGRVKLRSNNLANTEEKPSTPIQLQRYPIKPLLGELGFVGLRGIGFMITLVAMGYFNWLEVPRVFGAFSLAWLLGLVVPGAPGGLGVFEATALGLLESSIAPGILLGTIAFYRVVSITAETAAAAWAAGDEKSRNSR</sequence>